<name>A0ACC0D3E2_9PEZI</name>
<reference evidence="1 2" key="1">
    <citation type="journal article" date="2022" name="New Phytol.">
        <title>Ecological generalism drives hyperdiversity of secondary metabolite gene clusters in xylarialean endophytes.</title>
        <authorList>
            <person name="Franco M.E.E."/>
            <person name="Wisecaver J.H."/>
            <person name="Arnold A.E."/>
            <person name="Ju Y.M."/>
            <person name="Slot J.C."/>
            <person name="Ahrendt S."/>
            <person name="Moore L.P."/>
            <person name="Eastman K.E."/>
            <person name="Scott K."/>
            <person name="Konkel Z."/>
            <person name="Mondo S.J."/>
            <person name="Kuo A."/>
            <person name="Hayes R.D."/>
            <person name="Haridas S."/>
            <person name="Andreopoulos B."/>
            <person name="Riley R."/>
            <person name="LaButti K."/>
            <person name="Pangilinan J."/>
            <person name="Lipzen A."/>
            <person name="Amirebrahimi M."/>
            <person name="Yan J."/>
            <person name="Adam C."/>
            <person name="Keymanesh K."/>
            <person name="Ng V."/>
            <person name="Louie K."/>
            <person name="Northen T."/>
            <person name="Drula E."/>
            <person name="Henrissat B."/>
            <person name="Hsieh H.M."/>
            <person name="Youens-Clark K."/>
            <person name="Lutzoni F."/>
            <person name="Miadlikowska J."/>
            <person name="Eastwood D.C."/>
            <person name="Hamelin R.C."/>
            <person name="Grigoriev I.V."/>
            <person name="U'Ren J.M."/>
        </authorList>
    </citation>
    <scope>NUCLEOTIDE SEQUENCE [LARGE SCALE GENOMIC DNA]</scope>
    <source>
        <strain evidence="1 2">ER1909</strain>
    </source>
</reference>
<keyword evidence="2" id="KW-1185">Reference proteome</keyword>
<organism evidence="1 2">
    <name type="scientific">Hypoxylon rubiginosum</name>
    <dbReference type="NCBI Taxonomy" id="110542"/>
    <lineage>
        <taxon>Eukaryota</taxon>
        <taxon>Fungi</taxon>
        <taxon>Dikarya</taxon>
        <taxon>Ascomycota</taxon>
        <taxon>Pezizomycotina</taxon>
        <taxon>Sordariomycetes</taxon>
        <taxon>Xylariomycetidae</taxon>
        <taxon>Xylariales</taxon>
        <taxon>Hypoxylaceae</taxon>
        <taxon>Hypoxylon</taxon>
    </lineage>
</organism>
<evidence type="ECO:0000313" key="2">
    <source>
        <dbReference type="Proteomes" id="UP001497680"/>
    </source>
</evidence>
<comment type="caution">
    <text evidence="1">The sequence shown here is derived from an EMBL/GenBank/DDBJ whole genome shotgun (WGS) entry which is preliminary data.</text>
</comment>
<gene>
    <name evidence="1" type="ORF">F4821DRAFT_236673</name>
</gene>
<evidence type="ECO:0000313" key="1">
    <source>
        <dbReference type="EMBL" id="KAI6087217.1"/>
    </source>
</evidence>
<accession>A0ACC0D3E2</accession>
<protein>
    <submittedName>
        <fullName evidence="1">CrcB-like protein-domain-containing protein</fullName>
    </submittedName>
</protein>
<sequence length="540" mass="58674">MDGGGSHVRLPSRLSGSSVQSSSAKTLPPHESRPYKSQHGTKEQGPSPDYDAPESYENLHDADEHTAQLDPARPVSAKEQSQLQARLRQRRSSTAQSEYDIPDSYANVPELGDIAPIPSRDERRSRTTPSFEEERALEREYSSHQNGQRRAEEGKPKSKAPRAQEVSRFATEIYTVSYLVLFAILGTLARLGLQALTFYVGAPVSFSSVWPNFAGSLVMGFLAEDRMLFRYEWGTPTYELQLLRARETGLDEEIGDPGSKRAAVDLTVAKKAHMATKKTIPLYIGLATGFCGSFTSFSSFIRDIFLALSNDLVAPDAGPTTTPRNGGYSFMALIAVTITTISLSISGLLIGAQLALALEPITPSLPFAFTRKFLDRSAVFLAWGSWLGAILLSALPPDRSTNTGGAETWRGRATFALVFAPLGCLGRFYASLYLNGRLPSFPLGTFAVNVLGTMFLAMAWDFAHAPFGGVIGCQVLQGVEDGFCGCLTTVSTWVAELTALRRRHAYMYGGASVAVALGCMVVIMGSLRWTDGFSSLMCKH</sequence>
<proteinExistence type="predicted"/>
<dbReference type="EMBL" id="MU394309">
    <property type="protein sequence ID" value="KAI6087217.1"/>
    <property type="molecule type" value="Genomic_DNA"/>
</dbReference>
<dbReference type="Proteomes" id="UP001497680">
    <property type="component" value="Unassembled WGS sequence"/>
</dbReference>